<dbReference type="EMBL" id="PRFC01000280">
    <property type="protein sequence ID" value="PWU94341.1"/>
    <property type="molecule type" value="Genomic_DNA"/>
</dbReference>
<reference evidence="8 9" key="1">
    <citation type="journal article" date="2018" name="Microb. Genom.">
        <title>Expanding an expanded genome: long-read sequencing of Trypanosoma cruzi.</title>
        <authorList>
            <person name="Berna L."/>
            <person name="Rodriguez M."/>
            <person name="Chiribao M.L."/>
            <person name="Parodi-Talice A."/>
            <person name="Pita S."/>
            <person name="Rijo G."/>
            <person name="Alvarez-Valin F."/>
            <person name="Robello C."/>
        </authorList>
    </citation>
    <scope>NUCLEOTIDE SEQUENCE [LARGE SCALE GENOMIC DNA]</scope>
    <source>
        <strain evidence="8 9">TCC</strain>
    </source>
</reference>
<evidence type="ECO:0000256" key="2">
    <source>
        <dbReference type="ARBA" id="ARBA00022692"/>
    </source>
</evidence>
<feature type="transmembrane region" description="Helical" evidence="6">
    <location>
        <begin position="335"/>
        <end position="363"/>
    </location>
</feature>
<dbReference type="Gene3D" id="3.40.50.80">
    <property type="entry name" value="Nucleotide-binding domain of ferredoxin-NADP reductase (FNR) module"/>
    <property type="match status" value="1"/>
</dbReference>
<dbReference type="VEuPathDB" id="TriTrypDB:C4B63_51g85"/>
<dbReference type="SUPFAM" id="SSF52343">
    <property type="entry name" value="Ferredoxin reductase-like, C-terminal NADP-linked domain"/>
    <property type="match status" value="1"/>
</dbReference>
<gene>
    <name evidence="8" type="ORF">C3747_280g9</name>
</gene>
<evidence type="ECO:0000256" key="6">
    <source>
        <dbReference type="SAM" id="Phobius"/>
    </source>
</evidence>
<dbReference type="VEuPathDB" id="TriTrypDB:Tc_MARK_1250"/>
<dbReference type="PANTHER" id="PTHR11972">
    <property type="entry name" value="NADPH OXIDASE"/>
    <property type="match status" value="1"/>
</dbReference>
<feature type="transmembrane region" description="Helical" evidence="6">
    <location>
        <begin position="40"/>
        <end position="61"/>
    </location>
</feature>
<dbReference type="VEuPathDB" id="TriTrypDB:C3747_280g9"/>
<dbReference type="InterPro" id="IPR017927">
    <property type="entry name" value="FAD-bd_FR_type"/>
</dbReference>
<feature type="transmembrane region" description="Helical" evidence="6">
    <location>
        <begin position="115"/>
        <end position="138"/>
    </location>
</feature>
<feature type="transmembrane region" description="Helical" evidence="6">
    <location>
        <begin position="304"/>
        <end position="323"/>
    </location>
</feature>
<dbReference type="PANTHER" id="PTHR11972:SF69">
    <property type="entry name" value="FERRIC REDUCTION OXIDASE 6-RELATED"/>
    <property type="match status" value="1"/>
</dbReference>
<dbReference type="InterPro" id="IPR013121">
    <property type="entry name" value="Fe_red_NAD-bd_6"/>
</dbReference>
<comment type="caution">
    <text evidence="8">The sequence shown here is derived from an EMBL/GenBank/DDBJ whole genome shotgun (WGS) entry which is preliminary data.</text>
</comment>
<dbReference type="InterPro" id="IPR013112">
    <property type="entry name" value="FAD-bd_8"/>
</dbReference>
<feature type="transmembrane region" description="Helical" evidence="6">
    <location>
        <begin position="81"/>
        <end position="103"/>
    </location>
</feature>
<evidence type="ECO:0000256" key="1">
    <source>
        <dbReference type="ARBA" id="ARBA00004141"/>
    </source>
</evidence>
<keyword evidence="4" id="KW-0560">Oxidoreductase</keyword>
<dbReference type="CDD" id="cd06186">
    <property type="entry name" value="NOX_Duox_like_FAD_NADP"/>
    <property type="match status" value="1"/>
</dbReference>
<dbReference type="Proteomes" id="UP000246078">
    <property type="component" value="Unassembled WGS sequence"/>
</dbReference>
<evidence type="ECO:0000256" key="5">
    <source>
        <dbReference type="ARBA" id="ARBA00023136"/>
    </source>
</evidence>
<evidence type="ECO:0000259" key="7">
    <source>
        <dbReference type="PROSITE" id="PS51384"/>
    </source>
</evidence>
<dbReference type="VEuPathDB" id="TriTrypDB:TcCLB.507665.30"/>
<keyword evidence="2 6" id="KW-0812">Transmembrane</keyword>
<dbReference type="VEuPathDB" id="TriTrypDB:TcBrA4_0073330"/>
<dbReference type="SFLD" id="SFLDG01168">
    <property type="entry name" value="Ferric_reductase_subgroup_(FRE"/>
    <property type="match status" value="1"/>
</dbReference>
<dbReference type="Pfam" id="PF08022">
    <property type="entry name" value="FAD_binding_8"/>
    <property type="match status" value="1"/>
</dbReference>
<evidence type="ECO:0000256" key="3">
    <source>
        <dbReference type="ARBA" id="ARBA00022989"/>
    </source>
</evidence>
<keyword evidence="5 6" id="KW-0472">Membrane</keyword>
<sequence>MKEKQEGHTNQHTRLRRAMSVHTPFLSPPQYPNVPQWGTIGLMAAGVICSGIASMGLSWWHSADYFHHQGSYSRGWVGYDVFTFIGLLLFTVFAPVGVTLLYMGVSALLRVWNNTLGMVAFGLVGAVFTAVGCLGMFWGNETMRCLGIFCVDSTKYVEVPGLRPETGIGFLSVTGITVFLSLVPMGLVMLLQVALRMTGIDRRWLAPIRQKLCVKRVVVVPFAAGAFVLAACWAIITFYVPNSWEYFSASRIARNAQLHATGNYTLCRTARNNFTCPELPWAWVFTRNWVWSDSVVLKMYPSNIFFFSYLLILLLTVTVIRASRAGRRFLKRRCPLLRCFTLGEASFAFLTLAMLLLFFLYWIQAHNFNMSWTGGSDAGIKASERWARALGQLAVALLSLLMFPASRFSVLHSILGTSWESLIWVHKVLGYGMLLATVGHMVAFYVCYGQAGKLPRGIFSIPMVDKPGHINNFTVPLISLTTWFMIVAMGLFALEPVRRRFFELFYYLHILSFYMIAPTVLWHSAAAWEYFLPGLTVWFVDRLLRMHRSASTVEVVSAVASGSFVELSFRHASLSAAPGQYAFVNIPELSLLQWHPFSFSSACEGCYTFHIKAMGDDSWTGHLVKLVSERGSSLSLSVDGPCGRVHEFDDYGVVVLVAGGIGVAPCAAIYSHLRRQRMGGSWAPAVTLLWTVRDAELVPMMSHLWSDGGDTSVASNSSLEHSIVSCSRNTAGELPSLRLFLTGESACGTLPQRKIDVSTGRIDAAVEIPFVIGDADPRTVLVFACGPAGLVRSARDAALSLGVDFHEETFLL</sequence>
<dbReference type="InterPro" id="IPR017938">
    <property type="entry name" value="Riboflavin_synthase-like_b-brl"/>
</dbReference>
<dbReference type="VEuPathDB" id="TriTrypDB:TcG_11825"/>
<dbReference type="VEuPathDB" id="TriTrypDB:TCSYLVIO_002096"/>
<keyword evidence="3 6" id="KW-1133">Transmembrane helix</keyword>
<feature type="transmembrane region" description="Helical" evidence="6">
    <location>
        <begin position="651"/>
        <end position="670"/>
    </location>
</feature>
<evidence type="ECO:0000313" key="9">
    <source>
        <dbReference type="Proteomes" id="UP000246078"/>
    </source>
</evidence>
<accession>A0A2V2VDJ0</accession>
<dbReference type="Gene3D" id="2.40.30.10">
    <property type="entry name" value="Translation factors"/>
    <property type="match status" value="1"/>
</dbReference>
<evidence type="ECO:0000256" key="4">
    <source>
        <dbReference type="ARBA" id="ARBA00023002"/>
    </source>
</evidence>
<feature type="transmembrane region" description="Helical" evidence="6">
    <location>
        <begin position="473"/>
        <end position="494"/>
    </location>
</feature>
<dbReference type="Pfam" id="PF01794">
    <property type="entry name" value="Ferric_reduct"/>
    <property type="match status" value="1"/>
</dbReference>
<evidence type="ECO:0000313" key="8">
    <source>
        <dbReference type="EMBL" id="PWU94341.1"/>
    </source>
</evidence>
<proteinExistence type="predicted"/>
<feature type="transmembrane region" description="Helical" evidence="6">
    <location>
        <begin position="428"/>
        <end position="446"/>
    </location>
</feature>
<name>A0A2V2VDJ0_TRYCR</name>
<feature type="domain" description="FAD-binding FR-type" evidence="7">
    <location>
        <begin position="546"/>
        <end position="648"/>
    </location>
</feature>
<dbReference type="GO" id="GO:0005886">
    <property type="term" value="C:plasma membrane"/>
    <property type="evidence" value="ECO:0007669"/>
    <property type="project" value="TreeGrafter"/>
</dbReference>
<dbReference type="InterPro" id="IPR050369">
    <property type="entry name" value="RBOH/FRE"/>
</dbReference>
<feature type="transmembrane region" description="Helical" evidence="6">
    <location>
        <begin position="506"/>
        <end position="525"/>
    </location>
</feature>
<dbReference type="VEuPathDB" id="TriTrypDB:TcCL_NonESM04623"/>
<dbReference type="GO" id="GO:0016491">
    <property type="term" value="F:oxidoreductase activity"/>
    <property type="evidence" value="ECO:0007669"/>
    <property type="project" value="UniProtKB-KW"/>
</dbReference>
<feature type="transmembrane region" description="Helical" evidence="6">
    <location>
        <begin position="393"/>
        <end position="416"/>
    </location>
</feature>
<dbReference type="PROSITE" id="PS51384">
    <property type="entry name" value="FAD_FR"/>
    <property type="match status" value="1"/>
</dbReference>
<dbReference type="VEuPathDB" id="TriTrypDB:TcBrA4_0073340"/>
<dbReference type="InterPro" id="IPR013130">
    <property type="entry name" value="Fe3_Rdtase_TM_dom"/>
</dbReference>
<protein>
    <submittedName>
        <fullName evidence="8">Putative ferric reductase transmembrane protein</fullName>
    </submittedName>
</protein>
<dbReference type="Pfam" id="PF08030">
    <property type="entry name" value="NAD_binding_6"/>
    <property type="match status" value="1"/>
</dbReference>
<feature type="transmembrane region" description="Helical" evidence="6">
    <location>
        <begin position="168"/>
        <end position="195"/>
    </location>
</feature>
<dbReference type="InterPro" id="IPR039261">
    <property type="entry name" value="FNR_nucleotide-bd"/>
</dbReference>
<dbReference type="SUPFAM" id="SSF63380">
    <property type="entry name" value="Riboflavin synthase domain-like"/>
    <property type="match status" value="1"/>
</dbReference>
<dbReference type="VEuPathDB" id="TriTrypDB:TcYC6_0101460"/>
<dbReference type="VEuPathDB" id="TriTrypDB:TcCLB.506179.10"/>
<organism evidence="8 9">
    <name type="scientific">Trypanosoma cruzi</name>
    <dbReference type="NCBI Taxonomy" id="5693"/>
    <lineage>
        <taxon>Eukaryota</taxon>
        <taxon>Discoba</taxon>
        <taxon>Euglenozoa</taxon>
        <taxon>Kinetoplastea</taxon>
        <taxon>Metakinetoplastina</taxon>
        <taxon>Trypanosomatida</taxon>
        <taxon>Trypanosomatidae</taxon>
        <taxon>Trypanosoma</taxon>
        <taxon>Schizotrypanum</taxon>
    </lineage>
</organism>
<comment type="subcellular location">
    <subcellularLocation>
        <location evidence="1">Membrane</location>
        <topology evidence="1">Multi-pass membrane protein</topology>
    </subcellularLocation>
</comment>
<dbReference type="SFLD" id="SFLDS00052">
    <property type="entry name" value="Ferric_Reductase_Domain"/>
    <property type="match status" value="1"/>
</dbReference>
<dbReference type="AlphaFoldDB" id="A0A2V2VDJ0"/>
<dbReference type="VEuPathDB" id="TriTrypDB:BCY84_05184"/>
<dbReference type="VEuPathDB" id="TriTrypDB:ECC02_004232"/>
<feature type="transmembrane region" description="Helical" evidence="6">
    <location>
        <begin position="216"/>
        <end position="240"/>
    </location>
</feature>